<keyword evidence="6 8" id="KW-0012">Acyltransferase</keyword>
<keyword evidence="9" id="KW-1185">Reference proteome</keyword>
<evidence type="ECO:0000256" key="2">
    <source>
        <dbReference type="ARBA" id="ARBA00022475"/>
    </source>
</evidence>
<gene>
    <name evidence="8" type="ORF">H4075_17670</name>
</gene>
<evidence type="ECO:0000256" key="1">
    <source>
        <dbReference type="ARBA" id="ARBA00004533"/>
    </source>
</evidence>
<dbReference type="PANTHER" id="PTHR30606:SF10">
    <property type="entry name" value="PHOSPHATIDYLINOSITOL MANNOSIDE ACYLTRANSFERASE"/>
    <property type="match status" value="1"/>
</dbReference>
<evidence type="ECO:0000256" key="5">
    <source>
        <dbReference type="ARBA" id="ARBA00023136"/>
    </source>
</evidence>
<evidence type="ECO:0000256" key="6">
    <source>
        <dbReference type="ARBA" id="ARBA00023315"/>
    </source>
</evidence>
<name>A0A7G5XEI0_9BACT</name>
<dbReference type="EMBL" id="CP060007">
    <property type="protein sequence ID" value="QNA43883.1"/>
    <property type="molecule type" value="Genomic_DNA"/>
</dbReference>
<feature type="transmembrane region" description="Helical" evidence="7">
    <location>
        <begin position="12"/>
        <end position="35"/>
    </location>
</feature>
<sequence>MYYIVYGFLRLLSFLPLAVLYLLSDLAYVIIFYVLGYRKEVVMNNLLTAFPEKTEEERKKIMKEFYHNFCDTFLEMIKMFSWNTEDIKKRFVCNIEVMNDFVGKEQNVLIVSGHYFNWEMTNLGLGALSKMPFVVVYMPIRNKAFEKIVYDMRRKTGVILVPATDFQNKVREHTKKQHALTLVGDQNPGNPAKAYWTNFFTKPAPFPRGPEKGARRGNTVVIYADFYKVKRGYYKCDFELLTSTPNEYKDGELTRLIVDKIENSIRQRPANYLWSHRRWKHEWKEEYRKMWVGK</sequence>
<dbReference type="Proteomes" id="UP000515344">
    <property type="component" value="Chromosome"/>
</dbReference>
<keyword evidence="3" id="KW-0997">Cell inner membrane</keyword>
<keyword evidence="7" id="KW-0812">Transmembrane</keyword>
<evidence type="ECO:0000256" key="7">
    <source>
        <dbReference type="SAM" id="Phobius"/>
    </source>
</evidence>
<dbReference type="InterPro" id="IPR004960">
    <property type="entry name" value="LipA_acyltrans"/>
</dbReference>
<keyword evidence="4" id="KW-0808">Transferase</keyword>
<accession>A0A7G5XEI0</accession>
<protein>
    <submittedName>
        <fullName evidence="8">Lysophospholipid acyltransferase family protein</fullName>
    </submittedName>
</protein>
<dbReference type="Pfam" id="PF03279">
    <property type="entry name" value="Lip_A_acyltrans"/>
    <property type="match status" value="1"/>
</dbReference>
<keyword evidence="2" id="KW-1003">Cell membrane</keyword>
<dbReference type="GO" id="GO:0009247">
    <property type="term" value="P:glycolipid biosynthetic process"/>
    <property type="evidence" value="ECO:0007669"/>
    <property type="project" value="UniProtKB-ARBA"/>
</dbReference>
<keyword evidence="5 7" id="KW-0472">Membrane</keyword>
<evidence type="ECO:0000256" key="3">
    <source>
        <dbReference type="ARBA" id="ARBA00022519"/>
    </source>
</evidence>
<comment type="subcellular location">
    <subcellularLocation>
        <location evidence="1">Cell inner membrane</location>
    </subcellularLocation>
</comment>
<evidence type="ECO:0000313" key="9">
    <source>
        <dbReference type="Proteomes" id="UP000515344"/>
    </source>
</evidence>
<dbReference type="GO" id="GO:0016746">
    <property type="term" value="F:acyltransferase activity"/>
    <property type="evidence" value="ECO:0007669"/>
    <property type="project" value="UniProtKB-KW"/>
</dbReference>
<evidence type="ECO:0000313" key="8">
    <source>
        <dbReference type="EMBL" id="QNA43883.1"/>
    </source>
</evidence>
<organism evidence="8 9">
    <name type="scientific">Lacibacter sediminis</name>
    <dbReference type="NCBI Taxonomy" id="2760713"/>
    <lineage>
        <taxon>Bacteria</taxon>
        <taxon>Pseudomonadati</taxon>
        <taxon>Bacteroidota</taxon>
        <taxon>Chitinophagia</taxon>
        <taxon>Chitinophagales</taxon>
        <taxon>Chitinophagaceae</taxon>
        <taxon>Lacibacter</taxon>
    </lineage>
</organism>
<dbReference type="KEGG" id="lacs:H4075_17670"/>
<dbReference type="AlphaFoldDB" id="A0A7G5XEI0"/>
<dbReference type="GO" id="GO:0005886">
    <property type="term" value="C:plasma membrane"/>
    <property type="evidence" value="ECO:0007669"/>
    <property type="project" value="UniProtKB-SubCell"/>
</dbReference>
<dbReference type="RefSeq" id="WP_182802145.1">
    <property type="nucleotide sequence ID" value="NZ_CP060007.1"/>
</dbReference>
<proteinExistence type="predicted"/>
<reference evidence="9" key="1">
    <citation type="submission" date="2020-08" db="EMBL/GenBank/DDBJ databases">
        <title>Lacibacter sp. S13-6-6 genome sequencing.</title>
        <authorList>
            <person name="Jin L."/>
        </authorList>
    </citation>
    <scope>NUCLEOTIDE SEQUENCE [LARGE SCALE GENOMIC DNA]</scope>
    <source>
        <strain evidence="9">S13-6-6</strain>
    </source>
</reference>
<keyword evidence="7" id="KW-1133">Transmembrane helix</keyword>
<dbReference type="CDD" id="cd07984">
    <property type="entry name" value="LPLAT_LABLAT-like"/>
    <property type="match status" value="1"/>
</dbReference>
<dbReference type="PANTHER" id="PTHR30606">
    <property type="entry name" value="LIPID A BIOSYNTHESIS LAUROYL ACYLTRANSFERASE"/>
    <property type="match status" value="1"/>
</dbReference>
<evidence type="ECO:0000256" key="4">
    <source>
        <dbReference type="ARBA" id="ARBA00022679"/>
    </source>
</evidence>